<evidence type="ECO:0000256" key="1">
    <source>
        <dbReference type="SAM" id="Phobius"/>
    </source>
</evidence>
<dbReference type="EMBL" id="JAWDGP010007151">
    <property type="protein sequence ID" value="KAK3729247.1"/>
    <property type="molecule type" value="Genomic_DNA"/>
</dbReference>
<keyword evidence="1" id="KW-0472">Membrane</keyword>
<feature type="transmembrane region" description="Helical" evidence="1">
    <location>
        <begin position="62"/>
        <end position="83"/>
    </location>
</feature>
<dbReference type="Proteomes" id="UP001283361">
    <property type="component" value="Unassembled WGS sequence"/>
</dbReference>
<name>A0AAE0Y262_9GAST</name>
<gene>
    <name evidence="2" type="ORF">RRG08_008574</name>
</gene>
<evidence type="ECO:0000313" key="2">
    <source>
        <dbReference type="EMBL" id="KAK3729247.1"/>
    </source>
</evidence>
<reference evidence="2" key="1">
    <citation type="journal article" date="2023" name="G3 (Bethesda)">
        <title>A reference genome for the long-term kleptoplast-retaining sea slug Elysia crispata morphotype clarki.</title>
        <authorList>
            <person name="Eastman K.E."/>
            <person name="Pendleton A.L."/>
            <person name="Shaikh M.A."/>
            <person name="Suttiyut T."/>
            <person name="Ogas R."/>
            <person name="Tomko P."/>
            <person name="Gavelis G."/>
            <person name="Widhalm J.R."/>
            <person name="Wisecaver J.H."/>
        </authorList>
    </citation>
    <scope>NUCLEOTIDE SEQUENCE</scope>
    <source>
        <strain evidence="2">ECLA1</strain>
    </source>
</reference>
<keyword evidence="1" id="KW-0812">Transmembrane</keyword>
<accession>A0AAE0Y262</accession>
<protein>
    <submittedName>
        <fullName evidence="2">Uncharacterized protein</fullName>
    </submittedName>
</protein>
<feature type="transmembrane region" description="Helical" evidence="1">
    <location>
        <begin position="192"/>
        <end position="212"/>
    </location>
</feature>
<keyword evidence="3" id="KW-1185">Reference proteome</keyword>
<sequence length="268" mass="30280">MQEVSLRKLTYRSVDTPNNTAAELEYTLFSPYRNTCSTSGKTVHDTESVYLRRRSTVDAGSVAITYIGRRVMLVPWVAAVVFIDGKPLRPQAVYLVTPLLVAVAFAFGHRMNRTFKYIGEMARVFARISNLIYFPFSSLPSLIIVMVSDLHTPCVSLGITTTGFVTPTCLPPVICTESSCLSRRCRLDSWSVAVYFIGRRLMLLPWLAAVVLGEDKPVRPQALFLVIPMLLSVVFSFNRMNKTFKYIGEMARVFVRIAVRIYAYNKHQ</sequence>
<comment type="caution">
    <text evidence="2">The sequence shown here is derived from an EMBL/GenBank/DDBJ whole genome shotgun (WGS) entry which is preliminary data.</text>
</comment>
<feature type="transmembrane region" description="Helical" evidence="1">
    <location>
        <begin position="218"/>
        <end position="237"/>
    </location>
</feature>
<keyword evidence="1" id="KW-1133">Transmembrane helix</keyword>
<feature type="transmembrane region" description="Helical" evidence="1">
    <location>
        <begin position="89"/>
        <end position="108"/>
    </location>
</feature>
<evidence type="ECO:0000313" key="3">
    <source>
        <dbReference type="Proteomes" id="UP001283361"/>
    </source>
</evidence>
<dbReference type="AlphaFoldDB" id="A0AAE0Y262"/>
<organism evidence="2 3">
    <name type="scientific">Elysia crispata</name>
    <name type="common">lettuce slug</name>
    <dbReference type="NCBI Taxonomy" id="231223"/>
    <lineage>
        <taxon>Eukaryota</taxon>
        <taxon>Metazoa</taxon>
        <taxon>Spiralia</taxon>
        <taxon>Lophotrochozoa</taxon>
        <taxon>Mollusca</taxon>
        <taxon>Gastropoda</taxon>
        <taxon>Heterobranchia</taxon>
        <taxon>Euthyneura</taxon>
        <taxon>Panpulmonata</taxon>
        <taxon>Sacoglossa</taxon>
        <taxon>Placobranchoidea</taxon>
        <taxon>Plakobranchidae</taxon>
        <taxon>Elysia</taxon>
    </lineage>
</organism>
<proteinExistence type="predicted"/>